<evidence type="ECO:0000256" key="5">
    <source>
        <dbReference type="ARBA" id="ARBA00022692"/>
    </source>
</evidence>
<evidence type="ECO:0000256" key="4">
    <source>
        <dbReference type="ARBA" id="ARBA00022475"/>
    </source>
</evidence>
<dbReference type="GO" id="GO:0042953">
    <property type="term" value="P:lipoprotein transport"/>
    <property type="evidence" value="ECO:0007669"/>
    <property type="project" value="InterPro"/>
</dbReference>
<feature type="transmembrane region" description="Helical" evidence="8">
    <location>
        <begin position="290"/>
        <end position="314"/>
    </location>
</feature>
<dbReference type="PANTHER" id="PTHR30489">
    <property type="entry name" value="LIPOPROTEIN-RELEASING SYSTEM TRANSMEMBRANE PROTEIN LOLE"/>
    <property type="match status" value="1"/>
</dbReference>
<proteinExistence type="inferred from homology"/>
<keyword evidence="4" id="KW-1003">Cell membrane</keyword>
<dbReference type="InterPro" id="IPR025857">
    <property type="entry name" value="MacB_PCD"/>
</dbReference>
<feature type="domain" description="ABC3 transporter permease C-terminal" evidence="9">
    <location>
        <begin position="293"/>
        <end position="426"/>
    </location>
</feature>
<name>A0A418ZXU4_9RHOB</name>
<evidence type="ECO:0000256" key="2">
    <source>
        <dbReference type="ARBA" id="ARBA00005236"/>
    </source>
</evidence>
<comment type="similarity">
    <text evidence="2">Belongs to the ABC-4 integral membrane protein family. LolC/E subfamily.</text>
</comment>
<dbReference type="Pfam" id="PF02687">
    <property type="entry name" value="FtsX"/>
    <property type="match status" value="1"/>
</dbReference>
<dbReference type="EMBL" id="QZEW01000115">
    <property type="protein sequence ID" value="RJL05306.1"/>
    <property type="molecule type" value="Genomic_DNA"/>
</dbReference>
<dbReference type="InterPro" id="IPR011925">
    <property type="entry name" value="LolCE_TM"/>
</dbReference>
<feature type="transmembrane region" description="Helical" evidence="8">
    <location>
        <begin position="335"/>
        <end position="362"/>
    </location>
</feature>
<dbReference type="OrthoDB" id="9808461at2"/>
<evidence type="ECO:0000256" key="8">
    <source>
        <dbReference type="SAM" id="Phobius"/>
    </source>
</evidence>
<keyword evidence="11" id="KW-0449">Lipoprotein</keyword>
<sequence>MASPRPFSRYEFMIAWRYLRARRAEGGVSVMTWISLIGIALGVMALIATLAVRSGFRAEFVDTILGANAHVTVYMAPQRIENDLTGDVYVVPGKIQDYDAMAAQLAELPGVTRTAPVVKGQVMATANDRSNVAEVFGVTGEALKAMPRIADPQTSAGSIEDFGQGVAIGSGIARELNLGLGDKLRLVSPDGPNTPVGKSLRVKAYEVAYIFSAGRYDIDRTRIYMPMEEAQSYFNREGVADEIEVFVADPERVDDWSGPLLQAAGEGAQVWNWRDASGSFLAALDMEDDVMFVILSVLVLIASMNITSGLIMLVKNKGRDIGILRTMGLTEGAVLRVFFLCGAFTGVIGTIAGVILGVALALNVDNIMAALNALTGGGAWQPEVRGIYRLPAELRAWDILRAVALSLTLSFIVTIFPARRAARMNPVEALRYE</sequence>
<evidence type="ECO:0000259" key="10">
    <source>
        <dbReference type="Pfam" id="PF12704"/>
    </source>
</evidence>
<keyword evidence="6 8" id="KW-1133">Transmembrane helix</keyword>
<reference evidence="12" key="1">
    <citation type="submission" date="2018-09" db="EMBL/GenBank/DDBJ databases">
        <title>Paracoccus onubensis nov. sp. a moderate halophilic bacterium isolated from Gruta de las Maravillas (Aracena, Spain).</title>
        <authorList>
            <person name="Jurado V."/>
            <person name="Gutierrez-Patricio S."/>
            <person name="Gonzalez-Pimentel J.L."/>
            <person name="Miller A.Z."/>
            <person name="Laiz L."/>
            <person name="Saiz-Jimenez C."/>
        </authorList>
    </citation>
    <scope>NUCLEOTIDE SEQUENCE [LARGE SCALE GENOMIC DNA]</scope>
    <source>
        <strain evidence="12">DSM 26381</strain>
    </source>
</reference>
<dbReference type="InterPro" id="IPR003838">
    <property type="entry name" value="ABC3_permease_C"/>
</dbReference>
<dbReference type="AlphaFoldDB" id="A0A418ZXU4"/>
<feature type="transmembrane region" description="Helical" evidence="8">
    <location>
        <begin position="30"/>
        <end position="52"/>
    </location>
</feature>
<keyword evidence="5 8" id="KW-0812">Transmembrane</keyword>
<dbReference type="GO" id="GO:0098797">
    <property type="term" value="C:plasma membrane protein complex"/>
    <property type="evidence" value="ECO:0007669"/>
    <property type="project" value="TreeGrafter"/>
</dbReference>
<protein>
    <submittedName>
        <fullName evidence="11">Lipoprotein-releasing ABC transporter permease subunit</fullName>
    </submittedName>
</protein>
<keyword evidence="7 8" id="KW-0472">Membrane</keyword>
<gene>
    <name evidence="11" type="ORF">D3P05_19885</name>
</gene>
<evidence type="ECO:0000256" key="6">
    <source>
        <dbReference type="ARBA" id="ARBA00022989"/>
    </source>
</evidence>
<evidence type="ECO:0000313" key="11">
    <source>
        <dbReference type="EMBL" id="RJL05306.1"/>
    </source>
</evidence>
<dbReference type="InterPro" id="IPR051447">
    <property type="entry name" value="Lipoprotein-release_system"/>
</dbReference>
<accession>A0A418ZXU4</accession>
<keyword evidence="3" id="KW-0813">Transport</keyword>
<dbReference type="NCBIfam" id="TIGR02212">
    <property type="entry name" value="lolCE"/>
    <property type="match status" value="1"/>
</dbReference>
<evidence type="ECO:0000256" key="7">
    <source>
        <dbReference type="ARBA" id="ARBA00023136"/>
    </source>
</evidence>
<dbReference type="PANTHER" id="PTHR30489:SF0">
    <property type="entry name" value="LIPOPROTEIN-RELEASING SYSTEM TRANSMEMBRANE PROTEIN LOLE"/>
    <property type="match status" value="1"/>
</dbReference>
<comment type="subcellular location">
    <subcellularLocation>
        <location evidence="1">Cell membrane</location>
        <topology evidence="1">Multi-pass membrane protein</topology>
    </subcellularLocation>
</comment>
<evidence type="ECO:0000256" key="3">
    <source>
        <dbReference type="ARBA" id="ARBA00022448"/>
    </source>
</evidence>
<dbReference type="RefSeq" id="WP_119900520.1">
    <property type="nucleotide sequence ID" value="NZ_QNRC01000008.1"/>
</dbReference>
<feature type="transmembrane region" description="Helical" evidence="8">
    <location>
        <begin position="399"/>
        <end position="418"/>
    </location>
</feature>
<evidence type="ECO:0000259" key="9">
    <source>
        <dbReference type="Pfam" id="PF02687"/>
    </source>
</evidence>
<dbReference type="Proteomes" id="UP000283587">
    <property type="component" value="Unassembled WGS sequence"/>
</dbReference>
<dbReference type="Pfam" id="PF12704">
    <property type="entry name" value="MacB_PCD"/>
    <property type="match status" value="1"/>
</dbReference>
<evidence type="ECO:0000256" key="1">
    <source>
        <dbReference type="ARBA" id="ARBA00004651"/>
    </source>
</evidence>
<evidence type="ECO:0000313" key="12">
    <source>
        <dbReference type="Proteomes" id="UP000283587"/>
    </source>
</evidence>
<keyword evidence="12" id="KW-1185">Reference proteome</keyword>
<feature type="domain" description="MacB-like periplasmic core" evidence="10">
    <location>
        <begin position="32"/>
        <end position="255"/>
    </location>
</feature>
<organism evidence="11 12">
    <name type="scientific">Paracoccus siganidrum</name>
    <dbReference type="NCBI Taxonomy" id="1276757"/>
    <lineage>
        <taxon>Bacteria</taxon>
        <taxon>Pseudomonadati</taxon>
        <taxon>Pseudomonadota</taxon>
        <taxon>Alphaproteobacteria</taxon>
        <taxon>Rhodobacterales</taxon>
        <taxon>Paracoccaceae</taxon>
        <taxon>Paracoccus</taxon>
    </lineage>
</organism>
<dbReference type="GO" id="GO:0044874">
    <property type="term" value="P:lipoprotein localization to outer membrane"/>
    <property type="evidence" value="ECO:0007669"/>
    <property type="project" value="TreeGrafter"/>
</dbReference>
<comment type="caution">
    <text evidence="11">The sequence shown here is derived from an EMBL/GenBank/DDBJ whole genome shotgun (WGS) entry which is preliminary data.</text>
</comment>